<evidence type="ECO:0000256" key="11">
    <source>
        <dbReference type="ARBA" id="ARBA00023074"/>
    </source>
</evidence>
<keyword evidence="9" id="KW-0067">ATP-binding</keyword>
<keyword evidence="12" id="KW-0464">Manganese</keyword>
<dbReference type="Gene3D" id="6.10.10.60">
    <property type="match status" value="1"/>
</dbReference>
<evidence type="ECO:0000256" key="5">
    <source>
        <dbReference type="ARBA" id="ARBA00022596"/>
    </source>
</evidence>
<dbReference type="EMBL" id="OB794013">
    <property type="protein sequence ID" value="CAD7429242.1"/>
    <property type="molecule type" value="Genomic_DNA"/>
</dbReference>
<evidence type="ECO:0000313" key="17">
    <source>
        <dbReference type="EMBL" id="CAD7429242.1"/>
    </source>
</evidence>
<dbReference type="Gene3D" id="3.40.50.10880">
    <property type="entry name" value="Uncharacterised protein PF01937, DUF89, domain 3"/>
    <property type="match status" value="1"/>
</dbReference>
<evidence type="ECO:0000256" key="15">
    <source>
        <dbReference type="ARBA" id="ARBA00046055"/>
    </source>
</evidence>
<evidence type="ECO:0000256" key="6">
    <source>
        <dbReference type="ARBA" id="ARBA00022723"/>
    </source>
</evidence>
<dbReference type="FunFam" id="3.40.50.10880:FF:000001">
    <property type="entry name" value="Pantothenate kinase 4"/>
    <property type="match status" value="1"/>
</dbReference>
<evidence type="ECO:0000256" key="12">
    <source>
        <dbReference type="ARBA" id="ARBA00023211"/>
    </source>
</evidence>
<evidence type="ECO:0000256" key="4">
    <source>
        <dbReference type="ARBA" id="ARBA00019490"/>
    </source>
</evidence>
<dbReference type="InterPro" id="IPR004567">
    <property type="entry name" value="Type_II_PanK"/>
</dbReference>
<dbReference type="InterPro" id="IPR036075">
    <property type="entry name" value="ARMT-1-like_metal-bd_sf"/>
</dbReference>
<dbReference type="Pfam" id="PF03630">
    <property type="entry name" value="Fumble"/>
    <property type="match status" value="1"/>
</dbReference>
<dbReference type="GO" id="GO:0046872">
    <property type="term" value="F:metal ion binding"/>
    <property type="evidence" value="ECO:0007669"/>
    <property type="project" value="UniProtKB-KW"/>
</dbReference>
<keyword evidence="10" id="KW-0173">Coenzyme A biosynthesis</keyword>
<comment type="subunit">
    <text evidence="3">Homodimer. Interacts with PKM.</text>
</comment>
<evidence type="ECO:0000256" key="9">
    <source>
        <dbReference type="ARBA" id="ARBA00022840"/>
    </source>
</evidence>
<evidence type="ECO:0000256" key="1">
    <source>
        <dbReference type="ARBA" id="ARBA00001936"/>
    </source>
</evidence>
<keyword evidence="5" id="KW-0533">Nickel</keyword>
<keyword evidence="11" id="KW-0944">Nitration</keyword>
<accession>A0A7R9EA12</accession>
<dbReference type="GO" id="GO:0005524">
    <property type="term" value="F:ATP binding"/>
    <property type="evidence" value="ECO:0007669"/>
    <property type="project" value="UniProtKB-KW"/>
</dbReference>
<evidence type="ECO:0000259" key="16">
    <source>
        <dbReference type="Pfam" id="PF01937"/>
    </source>
</evidence>
<dbReference type="Gene3D" id="1.20.1700.10">
    <property type="entry name" value="AF1104-like"/>
    <property type="match status" value="1"/>
</dbReference>
<dbReference type="GO" id="GO:0016787">
    <property type="term" value="F:hydrolase activity"/>
    <property type="evidence" value="ECO:0007669"/>
    <property type="project" value="UniProtKB-KW"/>
</dbReference>
<dbReference type="GO" id="GO:0004594">
    <property type="term" value="F:pantothenate kinase activity"/>
    <property type="evidence" value="ECO:0007669"/>
    <property type="project" value="TreeGrafter"/>
</dbReference>
<dbReference type="InterPro" id="IPR035073">
    <property type="entry name" value="At2g17340_3_helix_bundle"/>
</dbReference>
<dbReference type="AlphaFoldDB" id="A0A7R9EA12"/>
<comment type="function">
    <text evidence="15">Phosphatase which shows a preference for 4'-phosphopantetheine and its oxidatively damaged forms (sulfonate or S-sulfonate), providing strong indirect evidence that the phosphatase activity pre-empts damage in the coenzyme A (CoA) pathway. Hydrolyzing excess 4'-phosphopantetheine could constitute a directed overflow mechanism to prevent its oxidation to the S-sulfonate, sulfonate, or other forms. Hydrolyzing 4'-phosphopantetheine sulfonate or S-sulfonate would forestall their conversion to inactive forms of CoA and acyl carrier protein. May play a role in the physiological regulation of CoA intracellular levels.</text>
</comment>
<proteinExistence type="predicted"/>
<dbReference type="SUPFAM" id="SSF111321">
    <property type="entry name" value="AF1104-like"/>
    <property type="match status" value="1"/>
</dbReference>
<comment type="catalytic activity">
    <reaction evidence="13">
        <text>(R)-4'-phospho-S-sulfopantetheine + H2O = (R)-S-sulfopantetheine + phosphate</text>
        <dbReference type="Rhea" id="RHEA:68340"/>
        <dbReference type="ChEBI" id="CHEBI:15377"/>
        <dbReference type="ChEBI" id="CHEBI:43474"/>
        <dbReference type="ChEBI" id="CHEBI:177302"/>
        <dbReference type="ChEBI" id="CHEBI:177303"/>
    </reaction>
    <physiologicalReaction direction="left-to-right" evidence="13">
        <dbReference type="Rhea" id="RHEA:68341"/>
    </physiologicalReaction>
</comment>
<dbReference type="GO" id="GO:0015937">
    <property type="term" value="P:coenzyme A biosynthetic process"/>
    <property type="evidence" value="ECO:0007669"/>
    <property type="project" value="UniProtKB-KW"/>
</dbReference>
<comment type="cofactor">
    <cofactor evidence="2">
        <name>Ni(2+)</name>
        <dbReference type="ChEBI" id="CHEBI:49786"/>
    </cofactor>
</comment>
<evidence type="ECO:0000256" key="8">
    <source>
        <dbReference type="ARBA" id="ARBA00022801"/>
    </source>
</evidence>
<keyword evidence="6" id="KW-0479">Metal-binding</keyword>
<evidence type="ECO:0000256" key="7">
    <source>
        <dbReference type="ARBA" id="ARBA00022741"/>
    </source>
</evidence>
<evidence type="ECO:0000256" key="10">
    <source>
        <dbReference type="ARBA" id="ARBA00022993"/>
    </source>
</evidence>
<protein>
    <recommendedName>
        <fullName evidence="4">4'-phosphopantetheine phosphatase</fullName>
    </recommendedName>
    <alternativeName>
        <fullName evidence="14">Inactive pantothenic acid kinase 4</fullName>
    </alternativeName>
</protein>
<organism evidence="17">
    <name type="scientific">Timema monikensis</name>
    <dbReference type="NCBI Taxonomy" id="170555"/>
    <lineage>
        <taxon>Eukaryota</taxon>
        <taxon>Metazoa</taxon>
        <taxon>Ecdysozoa</taxon>
        <taxon>Arthropoda</taxon>
        <taxon>Hexapoda</taxon>
        <taxon>Insecta</taxon>
        <taxon>Pterygota</taxon>
        <taxon>Neoptera</taxon>
        <taxon>Polyneoptera</taxon>
        <taxon>Phasmatodea</taxon>
        <taxon>Timematodea</taxon>
        <taxon>Timematoidea</taxon>
        <taxon>Timematidae</taxon>
        <taxon>Timema</taxon>
    </lineage>
</organism>
<name>A0A7R9EA12_9NEOP</name>
<dbReference type="PANTHER" id="PTHR12280">
    <property type="entry name" value="PANTOTHENATE KINASE"/>
    <property type="match status" value="1"/>
</dbReference>
<feature type="domain" description="Damage-control phosphatase ARMT1-like metal-binding" evidence="16">
    <location>
        <begin position="279"/>
        <end position="565"/>
    </location>
</feature>
<keyword evidence="8" id="KW-0378">Hydrolase</keyword>
<dbReference type="Pfam" id="PF01937">
    <property type="entry name" value="ARMT1-like_dom"/>
    <property type="match status" value="1"/>
</dbReference>
<dbReference type="GO" id="GO:0005634">
    <property type="term" value="C:nucleus"/>
    <property type="evidence" value="ECO:0007669"/>
    <property type="project" value="TreeGrafter"/>
</dbReference>
<dbReference type="SUPFAM" id="SSF53067">
    <property type="entry name" value="Actin-like ATPase domain"/>
    <property type="match status" value="1"/>
</dbReference>
<dbReference type="InterPro" id="IPR043129">
    <property type="entry name" value="ATPase_NBD"/>
</dbReference>
<comment type="cofactor">
    <cofactor evidence="1">
        <name>Mn(2+)</name>
        <dbReference type="ChEBI" id="CHEBI:29035"/>
    </cofactor>
</comment>
<sequence length="610" mass="68401">MEKVVNFIDQVEVDSTDLFPNVESEDAYERIGGTATGGGTFWGLGSLLTKAKGFDELLALAEKGDHRHIDMLVKDIYGGDYKTLGLPGHVIASSFGARFSEADIARSLLFTISNDIGQIACLYAMMHKLNKVYFGGYFLRNHPLSMHTISFSINYWSRGQVQALFLRHEGYLGAIGAFLKGAEGDADKYSWLENYAGSSGLHTQIPTQVQGVSMDQLEIDRGDSAVTYCPLLAHPALYIPDTVDLTQDTEAREYWLRCFEEAAGKYESRAVSSQPISDTAKDRARKFKEKYVSRLQYLKIQPFAYGSLSVRSLLDTIEHYMREFDFPDPYLEQKQQENEKALRLLSKRLQWLDGLEWSPRQEALVTSVLAGNMFDWGAQEVAQLMENTDFGFYEARAKIQARPWLVDYLSQWMERLKGPPHKCAAIFVDNSGIDLVLGIIPFARELLQRGTEVILCANSAPALNDVTHVELVGVLKQVAEICGVIRRGLEEGRLVAMETGQGGPCLDLSRLDQSLAAALQEKVDLVVIEGMGRAVHTNLHAVFTCECLKMAVIKNRWLANRLGGDMFSVICKYEPLVINNITALLPFEIKNTFTSHQTHNNKNKFSFCWI</sequence>
<dbReference type="Gene3D" id="3.30.420.40">
    <property type="match status" value="1"/>
</dbReference>
<dbReference type="PANTHER" id="PTHR12280:SF20">
    <property type="entry name" value="4'-PHOSPHOPANTETHEINE PHOSPHATASE"/>
    <property type="match status" value="1"/>
</dbReference>
<keyword evidence="7" id="KW-0547">Nucleotide-binding</keyword>
<dbReference type="InterPro" id="IPR002791">
    <property type="entry name" value="ARMT1-like_metal-bd"/>
</dbReference>
<dbReference type="GO" id="GO:0005829">
    <property type="term" value="C:cytosol"/>
    <property type="evidence" value="ECO:0007669"/>
    <property type="project" value="TreeGrafter"/>
</dbReference>
<evidence type="ECO:0000256" key="14">
    <source>
        <dbReference type="ARBA" id="ARBA00032948"/>
    </source>
</evidence>
<reference evidence="17" key="1">
    <citation type="submission" date="2020-11" db="EMBL/GenBank/DDBJ databases">
        <authorList>
            <person name="Tran Van P."/>
        </authorList>
    </citation>
    <scope>NUCLEOTIDE SEQUENCE</scope>
</reference>
<evidence type="ECO:0000256" key="13">
    <source>
        <dbReference type="ARBA" id="ARBA00029347"/>
    </source>
</evidence>
<evidence type="ECO:0000256" key="2">
    <source>
        <dbReference type="ARBA" id="ARBA00001967"/>
    </source>
</evidence>
<gene>
    <name evidence="17" type="ORF">TMSB3V08_LOCUS6022</name>
</gene>
<dbReference type="Gene3D" id="1.10.285.20">
    <property type="entry name" value="Uncharacterised protein PF01937, DUF89, domain 2"/>
    <property type="match status" value="1"/>
</dbReference>
<evidence type="ECO:0000256" key="3">
    <source>
        <dbReference type="ARBA" id="ARBA00011388"/>
    </source>
</evidence>